<comment type="caution">
    <text evidence="7">The sequence shown here is derived from an EMBL/GenBank/DDBJ whole genome shotgun (WGS) entry which is preliminary data.</text>
</comment>
<comment type="catalytic activity">
    <reaction evidence="5 6">
        <text>queuosine 5'-phosphate + H2O = queuine + D-ribose 5-phosphate</text>
        <dbReference type="Rhea" id="RHEA:75387"/>
        <dbReference type="ChEBI" id="CHEBI:15377"/>
        <dbReference type="ChEBI" id="CHEBI:17433"/>
        <dbReference type="ChEBI" id="CHEBI:78346"/>
        <dbReference type="ChEBI" id="CHEBI:194371"/>
    </reaction>
    <physiologicalReaction direction="left-to-right" evidence="5 6">
        <dbReference type="Rhea" id="RHEA:75388"/>
    </physiologicalReaction>
</comment>
<reference evidence="7" key="1">
    <citation type="journal article" date="2023" name="Genome Biol. Evol.">
        <title>First Whole Genome Sequence and Flow Cytometry Genome Size Data for the Lichen-Forming Fungus Ramalina farinacea (Ascomycota).</title>
        <authorList>
            <person name="Llewellyn T."/>
            <person name="Mian S."/>
            <person name="Hill R."/>
            <person name="Leitch I.J."/>
            <person name="Gaya E."/>
        </authorList>
    </citation>
    <scope>NUCLEOTIDE SEQUENCE</scope>
    <source>
        <strain evidence="7">LIQ254RAFAR</strain>
    </source>
</reference>
<comment type="function">
    <text evidence="6">Catalyzes the hydrolysis of queuosine 5'-phosphate, releasing the nucleobase queuine (q). Is required for salvage of queuine from exogenous queuosine (Q) that is imported and then converted to queuosine 5'-phosphate intracellularly.</text>
</comment>
<evidence type="ECO:0000313" key="8">
    <source>
        <dbReference type="Proteomes" id="UP001161017"/>
    </source>
</evidence>
<dbReference type="GO" id="GO:0016787">
    <property type="term" value="F:hydrolase activity"/>
    <property type="evidence" value="ECO:0007669"/>
    <property type="project" value="UniProtKB-KW"/>
</dbReference>
<evidence type="ECO:0000256" key="4">
    <source>
        <dbReference type="ARBA" id="ARBA00035393"/>
    </source>
</evidence>
<protein>
    <recommendedName>
        <fullName evidence="3 6">Queuosine 5'-phosphate N-glycosylase/hydrolase</fullName>
        <ecNumber evidence="6">3.2.2.-</ecNumber>
    </recommendedName>
    <alternativeName>
        <fullName evidence="4 6">Queuosine-nucleotide N-glycosylase/hydrolase</fullName>
    </alternativeName>
</protein>
<evidence type="ECO:0000256" key="6">
    <source>
        <dbReference type="RuleBase" id="RU365002"/>
    </source>
</evidence>
<dbReference type="PANTHER" id="PTHR21314">
    <property type="entry name" value="QUEUOSINE 5'-PHOSPHATE N-GLYCOSYLASE_HYDROLASE-RELATED"/>
    <property type="match status" value="1"/>
</dbReference>
<keyword evidence="1 6" id="KW-0378">Hydrolase</keyword>
<dbReference type="Proteomes" id="UP001161017">
    <property type="component" value="Unassembled WGS sequence"/>
</dbReference>
<evidence type="ECO:0000256" key="5">
    <source>
        <dbReference type="ARBA" id="ARBA00048204"/>
    </source>
</evidence>
<evidence type="ECO:0000256" key="2">
    <source>
        <dbReference type="ARBA" id="ARBA00035119"/>
    </source>
</evidence>
<keyword evidence="8" id="KW-1185">Reference proteome</keyword>
<dbReference type="Pfam" id="PF10343">
    <property type="entry name" value="Q_salvage"/>
    <property type="match status" value="1"/>
</dbReference>
<dbReference type="AlphaFoldDB" id="A0AA43QHD7"/>
<evidence type="ECO:0000256" key="3">
    <source>
        <dbReference type="ARBA" id="ARBA00035306"/>
    </source>
</evidence>
<proteinExistence type="inferred from homology"/>
<dbReference type="GO" id="GO:0006400">
    <property type="term" value="P:tRNA modification"/>
    <property type="evidence" value="ECO:0007669"/>
    <property type="project" value="TreeGrafter"/>
</dbReference>
<dbReference type="EC" id="3.2.2.-" evidence="6"/>
<dbReference type="InterPro" id="IPR019438">
    <property type="entry name" value="Q_salvage"/>
</dbReference>
<dbReference type="EMBL" id="JAPUFD010000003">
    <property type="protein sequence ID" value="MDI1486583.1"/>
    <property type="molecule type" value="Genomic_DNA"/>
</dbReference>
<accession>A0AA43QHD7</accession>
<sequence length="365" mass="42082">MSDSEPDEDLLELLRKSLGLNGNEHAPPRIKVLEDAEYVYSNATDVAIDMRGTKDAATRIQNMMQEKGYSTRVWSLQELHPKAKDPSTVDFIFLMDLLNFSFWSSSLVPDEAYAVEYRGKTWGGYWSLVAAIQRALDDNIPITTPSFWDDEVACSDETLRNVFRSSTSEQMPMLEERIHCLREAGKVLCNHFNGSFVNLLEEANGSAATVLDLLIKKLPCFDDAHYFEDQTVRFDKRAQILVADLWACFEGESYGFFSDIDQVTMFADYRIPQMLHTLGCISYAPPLESHIRNLKPIENGHPWEIQLRGCSIWCVELIRREILRDHPDRHINAILIDFFLYDTIKEMEARGAEMIPHHRTRSIWY</sequence>
<name>A0AA43QHD7_9LECA</name>
<gene>
    <name evidence="7" type="ORF">OHK93_005815</name>
</gene>
<organism evidence="7 8">
    <name type="scientific">Ramalina farinacea</name>
    <dbReference type="NCBI Taxonomy" id="258253"/>
    <lineage>
        <taxon>Eukaryota</taxon>
        <taxon>Fungi</taxon>
        <taxon>Dikarya</taxon>
        <taxon>Ascomycota</taxon>
        <taxon>Pezizomycotina</taxon>
        <taxon>Lecanoromycetes</taxon>
        <taxon>OSLEUM clade</taxon>
        <taxon>Lecanoromycetidae</taxon>
        <taxon>Lecanorales</taxon>
        <taxon>Lecanorineae</taxon>
        <taxon>Ramalinaceae</taxon>
        <taxon>Ramalina</taxon>
    </lineage>
</organism>
<dbReference type="PANTHER" id="PTHR21314:SF0">
    <property type="entry name" value="QUEUOSINE 5'-PHOSPHATE N-GLYCOSYLASE_HYDROLASE"/>
    <property type="match status" value="1"/>
</dbReference>
<evidence type="ECO:0000313" key="7">
    <source>
        <dbReference type="EMBL" id="MDI1486583.1"/>
    </source>
</evidence>
<comment type="similarity">
    <text evidence="2 6">Belongs to the QNG1 protein family.</text>
</comment>
<evidence type="ECO:0000256" key="1">
    <source>
        <dbReference type="ARBA" id="ARBA00022801"/>
    </source>
</evidence>